<feature type="domain" description="GS catalytic" evidence="8">
    <location>
        <begin position="126"/>
        <end position="469"/>
    </location>
</feature>
<comment type="caution">
    <text evidence="9">The sequence shown here is derived from an EMBL/GenBank/DDBJ whole genome shotgun (WGS) entry which is preliminary data.</text>
</comment>
<evidence type="ECO:0000256" key="5">
    <source>
        <dbReference type="ARBA" id="ARBA00022840"/>
    </source>
</evidence>
<dbReference type="FunFam" id="3.30.590.10:FF:000005">
    <property type="entry name" value="Probable glutamine synthetase"/>
    <property type="match status" value="1"/>
</dbReference>
<dbReference type="Proteomes" id="UP000193560">
    <property type="component" value="Unassembled WGS sequence"/>
</dbReference>
<dbReference type="GO" id="GO:0005524">
    <property type="term" value="F:ATP binding"/>
    <property type="evidence" value="ECO:0007669"/>
    <property type="project" value="UniProtKB-KW"/>
</dbReference>
<evidence type="ECO:0000256" key="7">
    <source>
        <dbReference type="RuleBase" id="RU000384"/>
    </source>
</evidence>
<dbReference type="OrthoDB" id="77835at2759"/>
<evidence type="ECO:0000256" key="2">
    <source>
        <dbReference type="ARBA" id="ARBA00021364"/>
    </source>
</evidence>
<accession>A0A1X2IR34</accession>
<dbReference type="SUPFAM" id="SSF55931">
    <property type="entry name" value="Glutamine synthetase/guanido kinase"/>
    <property type="match status" value="1"/>
</dbReference>
<reference evidence="9 10" key="1">
    <citation type="submission" date="2016-07" db="EMBL/GenBank/DDBJ databases">
        <title>Pervasive Adenine N6-methylation of Active Genes in Fungi.</title>
        <authorList>
            <consortium name="DOE Joint Genome Institute"/>
            <person name="Mondo S.J."/>
            <person name="Dannebaum R.O."/>
            <person name="Kuo R.C."/>
            <person name="Labutti K."/>
            <person name="Haridas S."/>
            <person name="Kuo A."/>
            <person name="Salamov A."/>
            <person name="Ahrendt S.R."/>
            <person name="Lipzen A."/>
            <person name="Sullivan W."/>
            <person name="Andreopoulos W.B."/>
            <person name="Clum A."/>
            <person name="Lindquist E."/>
            <person name="Daum C."/>
            <person name="Ramamoorthy G.K."/>
            <person name="Gryganskyi A."/>
            <person name="Culley D."/>
            <person name="Magnuson J.K."/>
            <person name="James T.Y."/>
            <person name="O'Malley M.A."/>
            <person name="Stajich J.E."/>
            <person name="Spatafora J.W."/>
            <person name="Visel A."/>
            <person name="Grigoriev I.V."/>
        </authorList>
    </citation>
    <scope>NUCLEOTIDE SEQUENCE [LARGE SCALE GENOMIC DNA]</scope>
    <source>
        <strain evidence="9 10">NRRL 1336</strain>
    </source>
</reference>
<dbReference type="AlphaFoldDB" id="A0A1X2IR34"/>
<dbReference type="PANTHER" id="PTHR43785:SF12">
    <property type="entry name" value="TYPE-1 GLUTAMINE SYNTHETASE 2"/>
    <property type="match status" value="1"/>
</dbReference>
<protein>
    <recommendedName>
        <fullName evidence="2">Glutamine synthetase</fullName>
    </recommendedName>
</protein>
<evidence type="ECO:0000256" key="6">
    <source>
        <dbReference type="PROSITE-ProRule" id="PRU01331"/>
    </source>
</evidence>
<dbReference type="Pfam" id="PF00120">
    <property type="entry name" value="Gln-synt_C"/>
    <property type="match status" value="1"/>
</dbReference>
<dbReference type="Gene3D" id="3.10.20.70">
    <property type="entry name" value="Glutamine synthetase, N-terminal domain"/>
    <property type="match status" value="1"/>
</dbReference>
<keyword evidence="10" id="KW-1185">Reference proteome</keyword>
<dbReference type="PANTHER" id="PTHR43785">
    <property type="entry name" value="GAMMA-GLUTAMYLPUTRESCINE SYNTHETASE"/>
    <property type="match status" value="1"/>
</dbReference>
<comment type="similarity">
    <text evidence="1 6 7">Belongs to the glutamine synthetase family.</text>
</comment>
<dbReference type="SMART" id="SM01230">
    <property type="entry name" value="Gln-synt_C"/>
    <property type="match status" value="1"/>
</dbReference>
<dbReference type="Gene3D" id="3.30.590.10">
    <property type="entry name" value="Glutamine synthetase/guanido kinase, catalytic domain"/>
    <property type="match status" value="1"/>
</dbReference>
<evidence type="ECO:0000313" key="9">
    <source>
        <dbReference type="EMBL" id="ORZ20755.1"/>
    </source>
</evidence>
<dbReference type="GO" id="GO:0006576">
    <property type="term" value="P:biogenic amine metabolic process"/>
    <property type="evidence" value="ECO:0007669"/>
    <property type="project" value="UniProtKB-ARBA"/>
</dbReference>
<keyword evidence="5" id="KW-0067">ATP-binding</keyword>
<dbReference type="InterPro" id="IPR036651">
    <property type="entry name" value="Gln_synt_N_sf"/>
</dbReference>
<dbReference type="GO" id="GO:0004356">
    <property type="term" value="F:glutamine synthetase activity"/>
    <property type="evidence" value="ECO:0007669"/>
    <property type="project" value="InterPro"/>
</dbReference>
<keyword evidence="3" id="KW-0436">Ligase</keyword>
<organism evidence="9 10">
    <name type="scientific">Absidia repens</name>
    <dbReference type="NCBI Taxonomy" id="90262"/>
    <lineage>
        <taxon>Eukaryota</taxon>
        <taxon>Fungi</taxon>
        <taxon>Fungi incertae sedis</taxon>
        <taxon>Mucoromycota</taxon>
        <taxon>Mucoromycotina</taxon>
        <taxon>Mucoromycetes</taxon>
        <taxon>Mucorales</taxon>
        <taxon>Cunninghamellaceae</taxon>
        <taxon>Absidia</taxon>
    </lineage>
</organism>
<evidence type="ECO:0000256" key="4">
    <source>
        <dbReference type="ARBA" id="ARBA00022741"/>
    </source>
</evidence>
<keyword evidence="4" id="KW-0547">Nucleotide-binding</keyword>
<evidence type="ECO:0000259" key="8">
    <source>
        <dbReference type="PROSITE" id="PS51987"/>
    </source>
</evidence>
<name>A0A1X2IR34_9FUNG</name>
<proteinExistence type="inferred from homology"/>
<evidence type="ECO:0000256" key="1">
    <source>
        <dbReference type="ARBA" id="ARBA00009897"/>
    </source>
</evidence>
<dbReference type="InterPro" id="IPR014746">
    <property type="entry name" value="Gln_synth/guanido_kin_cat_dom"/>
</dbReference>
<sequence>MADTKSTENMTATRENIQNLLANDTKVKVAVVDTDGLLRGKLMHKDKFLQIIDDGFGFCSVVFGWDILDKLYTTKVEFGGDECQYPDLLAKVDLSSYRRIPWEHNIPFFLLYLVHPTTKQPLYCCPRTCLKEAVDDLKEIGYTALSGVEFEFFCFKETASSVVEKGHTNLSPLTVGMCGYSLLRPSQNQEFYYNAFDWLKEFKVDMESWHTETGPGVFEAAIAYTEAKEAGDRATLFKTAMKQIALKHGFMSCFMAKPYQDMPGCSGHMHFSLKNKDGKNAFAIWDDADKSHIPNMSITMVHFLAGVLRGLPSMLAILAPTINSYKRLVENYWAPVTVSWGIENRLGAVRVIVPPTSSKSAARLEMRVGGADINAHLAMAAVLKCGYWGIKTKQELPVDAMEGSYQPQGQRLSRTLQEAVHVMEAEGSVARTVMGDDFVNHFTKTRQHEWNLWQNAVTDYERKRYMELV</sequence>
<evidence type="ECO:0000313" key="10">
    <source>
        <dbReference type="Proteomes" id="UP000193560"/>
    </source>
</evidence>
<dbReference type="InterPro" id="IPR008146">
    <property type="entry name" value="Gln_synth_cat_dom"/>
</dbReference>
<dbReference type="EMBL" id="MCGE01000006">
    <property type="protein sequence ID" value="ORZ20755.1"/>
    <property type="molecule type" value="Genomic_DNA"/>
</dbReference>
<dbReference type="PROSITE" id="PS51987">
    <property type="entry name" value="GS_CATALYTIC"/>
    <property type="match status" value="1"/>
</dbReference>
<dbReference type="GO" id="GO:0006542">
    <property type="term" value="P:glutamine biosynthetic process"/>
    <property type="evidence" value="ECO:0007669"/>
    <property type="project" value="InterPro"/>
</dbReference>
<evidence type="ECO:0000256" key="3">
    <source>
        <dbReference type="ARBA" id="ARBA00022598"/>
    </source>
</evidence>
<dbReference type="STRING" id="90262.A0A1X2IR34"/>
<gene>
    <name evidence="9" type="ORF">BCR42DRAFT_409437</name>
</gene>